<keyword evidence="2" id="KW-0732">Signal</keyword>
<dbReference type="OMA" id="FYYIDYS"/>
<gene>
    <name evidence="3" type="ORF">AMSG_02868</name>
</gene>
<dbReference type="InterPro" id="IPR040283">
    <property type="entry name" value="DDB_G0292058-like"/>
</dbReference>
<reference evidence="3 4" key="1">
    <citation type="submission" date="2010-05" db="EMBL/GenBank/DDBJ databases">
        <title>The Genome Sequence of Thecamonas trahens ATCC 50062.</title>
        <authorList>
            <consortium name="The Broad Institute Genome Sequencing Platform"/>
            <person name="Russ C."/>
            <person name="Cuomo C."/>
            <person name="Shea T."/>
            <person name="Young S.K."/>
            <person name="Zeng Q."/>
            <person name="Koehrsen M."/>
            <person name="Haas B."/>
            <person name="Borodovsky M."/>
            <person name="Guigo R."/>
            <person name="Alvarado L."/>
            <person name="Berlin A."/>
            <person name="Bochicchio J."/>
            <person name="Borenstein D."/>
            <person name="Chapman S."/>
            <person name="Chen Z."/>
            <person name="Freedman E."/>
            <person name="Gellesch M."/>
            <person name="Goldberg J."/>
            <person name="Griggs A."/>
            <person name="Gujja S."/>
            <person name="Heilman E."/>
            <person name="Heiman D."/>
            <person name="Hepburn T."/>
            <person name="Howarth C."/>
            <person name="Jen D."/>
            <person name="Larson L."/>
            <person name="Mehta T."/>
            <person name="Park D."/>
            <person name="Pearson M."/>
            <person name="Roberts A."/>
            <person name="Saif S."/>
            <person name="Shenoy N."/>
            <person name="Sisk P."/>
            <person name="Stolte C."/>
            <person name="Sykes S."/>
            <person name="Thomson T."/>
            <person name="Walk T."/>
            <person name="White J."/>
            <person name="Yandava C."/>
            <person name="Burger G."/>
            <person name="Gray M.W."/>
            <person name="Holland P.W.H."/>
            <person name="King N."/>
            <person name="Lang F.B.F."/>
            <person name="Roger A.J."/>
            <person name="Ruiz-Trillo I."/>
            <person name="Lander E."/>
            <person name="Nusbaum C."/>
        </authorList>
    </citation>
    <scope>NUCLEOTIDE SEQUENCE [LARGE SCALE GENOMIC DNA]</scope>
    <source>
        <strain evidence="3 4">ATCC 50062</strain>
    </source>
</reference>
<keyword evidence="1" id="KW-0472">Membrane</keyword>
<evidence type="ECO:0000256" key="1">
    <source>
        <dbReference type="SAM" id="Phobius"/>
    </source>
</evidence>
<dbReference type="RefSeq" id="XP_013760706.1">
    <property type="nucleotide sequence ID" value="XM_013905252.1"/>
</dbReference>
<keyword evidence="1" id="KW-0812">Transmembrane</keyword>
<accession>A0A0L0D537</accession>
<feature type="transmembrane region" description="Helical" evidence="1">
    <location>
        <begin position="458"/>
        <end position="477"/>
    </location>
</feature>
<dbReference type="GeneID" id="25562517"/>
<dbReference type="Proteomes" id="UP000054408">
    <property type="component" value="Unassembled WGS sequence"/>
</dbReference>
<name>A0A0L0D537_THETB</name>
<dbReference type="PANTHER" id="PTHR31414">
    <property type="entry name" value="TRANSMEMBRANE PROTEIN DDB_G0292058"/>
    <property type="match status" value="1"/>
</dbReference>
<evidence type="ECO:0000256" key="2">
    <source>
        <dbReference type="SAM" id="SignalP"/>
    </source>
</evidence>
<organism evidence="3 4">
    <name type="scientific">Thecamonas trahens ATCC 50062</name>
    <dbReference type="NCBI Taxonomy" id="461836"/>
    <lineage>
        <taxon>Eukaryota</taxon>
        <taxon>Apusozoa</taxon>
        <taxon>Apusomonadida</taxon>
        <taxon>Apusomonadidae</taxon>
        <taxon>Thecamonas</taxon>
    </lineage>
</organism>
<dbReference type="PANTHER" id="PTHR31414:SF18">
    <property type="entry name" value="TRANSMEMBRANE PROTEIN-RELATED"/>
    <property type="match status" value="1"/>
</dbReference>
<dbReference type="AlphaFoldDB" id="A0A0L0D537"/>
<feature type="transmembrane region" description="Helical" evidence="1">
    <location>
        <begin position="108"/>
        <end position="127"/>
    </location>
</feature>
<proteinExistence type="predicted"/>
<keyword evidence="4" id="KW-1185">Reference proteome</keyword>
<dbReference type="GO" id="GO:0016020">
    <property type="term" value="C:membrane"/>
    <property type="evidence" value="ECO:0007669"/>
    <property type="project" value="TreeGrafter"/>
</dbReference>
<feature type="transmembrane region" description="Helical" evidence="1">
    <location>
        <begin position="234"/>
        <end position="257"/>
    </location>
</feature>
<evidence type="ECO:0000313" key="4">
    <source>
        <dbReference type="Proteomes" id="UP000054408"/>
    </source>
</evidence>
<protein>
    <submittedName>
        <fullName evidence="3">Uncharacterized protein</fullName>
    </submittedName>
</protein>
<feature type="chain" id="PRO_5005537253" evidence="2">
    <location>
        <begin position="18"/>
        <end position="493"/>
    </location>
</feature>
<feature type="transmembrane region" description="Helical" evidence="1">
    <location>
        <begin position="429"/>
        <end position="446"/>
    </location>
</feature>
<evidence type="ECO:0000313" key="3">
    <source>
        <dbReference type="EMBL" id="KNC46413.1"/>
    </source>
</evidence>
<sequence>MGVVVCLALGVLPSVAARQTLDGKSISSRFLAMDEKDETHAGDYAMYLAAVALPFLILAVLECLTIPVFSCGRCCGCCGGRKPRPGLCCGRGKVPKLYSKLEITGSKVMAMLAIVALAVTMTLAYTANKEVSDGTKEAVVALTGNMRGVLNDVVYVRDTLVSITYTSSDGDAMSPAVDEGRNIDSQGRDVEKLIDDFDLYRALALNLSFAIPAAFLLLGTICGICNFRKCSIHLVLAMLVFFGCVVLWISVAVHSVVFRVTDDLCVEIESPNNVKSLREILGCADNSSSSFDVLRETQEKGQAAAVAAACYDLVDHPQALCTSPGVSGCPSSTSCSASNVFIFERDVRIGVAGYNISQCAELCADGSNEKERSVVIAGALRDHRKYESVSAVIGNLLQCNYVDRAIAQFSAGLCSTLTSGLQGIAQTQIAAGVLLSLGGVVLILGQKRFLPTSSSKEALGAVVAAGAAGGAMTAIVAKDGWGKDDGEYSYYDD</sequence>
<dbReference type="EMBL" id="GL349442">
    <property type="protein sequence ID" value="KNC46413.1"/>
    <property type="molecule type" value="Genomic_DNA"/>
</dbReference>
<feature type="signal peptide" evidence="2">
    <location>
        <begin position="1"/>
        <end position="17"/>
    </location>
</feature>
<keyword evidence="1" id="KW-1133">Transmembrane helix</keyword>
<feature type="transmembrane region" description="Helical" evidence="1">
    <location>
        <begin position="203"/>
        <end position="227"/>
    </location>
</feature>
<feature type="transmembrane region" description="Helical" evidence="1">
    <location>
        <begin position="44"/>
        <end position="64"/>
    </location>
</feature>